<dbReference type="CDD" id="cd02696">
    <property type="entry name" value="MurNAc-LAA"/>
    <property type="match status" value="1"/>
</dbReference>
<dbReference type="SUPFAM" id="SSF53187">
    <property type="entry name" value="Zn-dependent exopeptidases"/>
    <property type="match status" value="1"/>
</dbReference>
<gene>
    <name evidence="7" type="ORF">K8V56_09125</name>
</gene>
<comment type="caution">
    <text evidence="7">The sequence shown here is derived from an EMBL/GenBank/DDBJ whole genome shotgun (WGS) entry which is preliminary data.</text>
</comment>
<dbReference type="InterPro" id="IPR036028">
    <property type="entry name" value="SH3-like_dom_sf"/>
</dbReference>
<keyword evidence="1 7" id="KW-0378">Hydrolase</keyword>
<feature type="domain" description="SLH" evidence="5">
    <location>
        <begin position="26"/>
        <end position="92"/>
    </location>
</feature>
<organism evidence="7 8">
    <name type="scientific">Sporosarcina psychrophila</name>
    <name type="common">Bacillus psychrophilus</name>
    <dbReference type="NCBI Taxonomy" id="1476"/>
    <lineage>
        <taxon>Bacteria</taxon>
        <taxon>Bacillati</taxon>
        <taxon>Bacillota</taxon>
        <taxon>Bacilli</taxon>
        <taxon>Bacillales</taxon>
        <taxon>Caryophanaceae</taxon>
        <taxon>Sporosarcina</taxon>
    </lineage>
</organism>
<dbReference type="Pfam" id="PF00395">
    <property type="entry name" value="SLH"/>
    <property type="match status" value="3"/>
</dbReference>
<sequence>MKTIKWAAMAMMIFVLVSMVPGQSFAKTQFTDVTPDKEYYEQVNYIADLDIIKGYMEKGISKFKPGNNLTRAQAAKMLVIASKKQNIPAPSLKFKDVKPGTEQYEYISRAVSLGYFKAGSNGSFKPNENLKRDEMGNALAVAFNLSEKISTEKPMMLTDMKSHQYAERINGLYYAGVTKGDAGKFLPNDFLTRSQFSLFLARAMNDKYALPVKLPDQTSSTYFVKVATSGETLNVRSLPSVDGNIITHLNNKDIVEVVGQTGDWLLILLDDGEGYINGKYTVEAGTETPDDNAVTPEKPTIPEEKPSEPSVTGNLLGKVTTKSLNVRQSAGTSSPVIDALKLGQKVEVLSLDGNWAKIRVNSKTGYVSKTYLKLINQKGNPLANRIIVLDPGHGAHDPGASKNKVTEKAITLKVGKLVEGKLKKAGAKVVMTRSNDTFLSLEQRTQFAKKNFAEAFVSIHVNSATATSAKGTETYFDSSLNANSAESKSLATYIQNNIVKRANMVNRGVKDNRFYVIKNNNIAAVLVELAFISNADDFKKLTSDAYLEIYAEAIYQGLVQYYSAE</sequence>
<feature type="domain" description="SLH" evidence="5">
    <location>
        <begin position="93"/>
        <end position="151"/>
    </location>
</feature>
<dbReference type="Gene3D" id="3.40.630.40">
    <property type="entry name" value="Zn-dependent exopeptidases"/>
    <property type="match status" value="1"/>
</dbReference>
<dbReference type="SMART" id="SM00646">
    <property type="entry name" value="Ami_3"/>
    <property type="match status" value="1"/>
</dbReference>
<dbReference type="GO" id="GO:0030288">
    <property type="term" value="C:outer membrane-bounded periplasmic space"/>
    <property type="evidence" value="ECO:0007669"/>
    <property type="project" value="TreeGrafter"/>
</dbReference>
<evidence type="ECO:0000259" key="6">
    <source>
        <dbReference type="PROSITE" id="PS51781"/>
    </source>
</evidence>
<evidence type="ECO:0000256" key="1">
    <source>
        <dbReference type="ARBA" id="ARBA00022801"/>
    </source>
</evidence>
<dbReference type="PROSITE" id="PS51272">
    <property type="entry name" value="SLH"/>
    <property type="match status" value="3"/>
</dbReference>
<dbReference type="Proteomes" id="UP000698173">
    <property type="component" value="Unassembled WGS sequence"/>
</dbReference>
<feature type="region of interest" description="Disordered" evidence="3">
    <location>
        <begin position="285"/>
        <end position="311"/>
    </location>
</feature>
<dbReference type="PROSITE" id="PS51781">
    <property type="entry name" value="SH3B"/>
    <property type="match status" value="2"/>
</dbReference>
<dbReference type="PANTHER" id="PTHR30404:SF0">
    <property type="entry name" value="N-ACETYLMURAMOYL-L-ALANINE AMIDASE AMIC"/>
    <property type="match status" value="1"/>
</dbReference>
<feature type="domain" description="SH3b" evidence="6">
    <location>
        <begin position="310"/>
        <end position="376"/>
    </location>
</feature>
<keyword evidence="4" id="KW-0732">Signal</keyword>
<dbReference type="InterPro" id="IPR003646">
    <property type="entry name" value="SH3-like_bac-type"/>
</dbReference>
<evidence type="ECO:0000313" key="7">
    <source>
        <dbReference type="EMBL" id="HJF31924.1"/>
    </source>
</evidence>
<evidence type="ECO:0000256" key="2">
    <source>
        <dbReference type="ARBA" id="ARBA00023316"/>
    </source>
</evidence>
<proteinExistence type="predicted"/>
<reference evidence="7" key="2">
    <citation type="submission" date="2021-09" db="EMBL/GenBank/DDBJ databases">
        <authorList>
            <person name="Gilroy R."/>
        </authorList>
    </citation>
    <scope>NUCLEOTIDE SEQUENCE</scope>
    <source>
        <strain evidence="7">CHK171-7178</strain>
    </source>
</reference>
<keyword evidence="2" id="KW-0961">Cell wall biogenesis/degradation</keyword>
<evidence type="ECO:0000256" key="4">
    <source>
        <dbReference type="SAM" id="SignalP"/>
    </source>
</evidence>
<protein>
    <submittedName>
        <fullName evidence="7">N-acetylmuramoyl-L-alanine amidase</fullName>
        <ecNumber evidence="7">3.5.1.28</ecNumber>
    </submittedName>
</protein>
<feature type="chain" id="PRO_5037573399" evidence="4">
    <location>
        <begin position="27"/>
        <end position="565"/>
    </location>
</feature>
<name>A0A921FZQ6_SPOPS</name>
<dbReference type="GO" id="GO:0008745">
    <property type="term" value="F:N-acetylmuramoyl-L-alanine amidase activity"/>
    <property type="evidence" value="ECO:0007669"/>
    <property type="project" value="UniProtKB-EC"/>
</dbReference>
<dbReference type="Pfam" id="PF01520">
    <property type="entry name" value="Amidase_3"/>
    <property type="match status" value="1"/>
</dbReference>
<feature type="domain" description="SH3b" evidence="6">
    <location>
        <begin position="219"/>
        <end position="285"/>
    </location>
</feature>
<dbReference type="SMART" id="SM00287">
    <property type="entry name" value="SH3b"/>
    <property type="match status" value="2"/>
</dbReference>
<dbReference type="InterPro" id="IPR050695">
    <property type="entry name" value="N-acetylmuramoyl_amidase_3"/>
</dbReference>
<feature type="signal peptide" evidence="4">
    <location>
        <begin position="1"/>
        <end position="26"/>
    </location>
</feature>
<evidence type="ECO:0000256" key="3">
    <source>
        <dbReference type="SAM" id="MobiDB-lite"/>
    </source>
</evidence>
<dbReference type="SUPFAM" id="SSF50044">
    <property type="entry name" value="SH3-domain"/>
    <property type="match status" value="1"/>
</dbReference>
<reference evidence="7" key="1">
    <citation type="journal article" date="2021" name="PeerJ">
        <title>Extensive microbial diversity within the chicken gut microbiome revealed by metagenomics and culture.</title>
        <authorList>
            <person name="Gilroy R."/>
            <person name="Ravi A."/>
            <person name="Getino M."/>
            <person name="Pursley I."/>
            <person name="Horton D.L."/>
            <person name="Alikhan N.F."/>
            <person name="Baker D."/>
            <person name="Gharbi K."/>
            <person name="Hall N."/>
            <person name="Watson M."/>
            <person name="Adriaenssens E.M."/>
            <person name="Foster-Nyarko E."/>
            <person name="Jarju S."/>
            <person name="Secka A."/>
            <person name="Antonio M."/>
            <person name="Oren A."/>
            <person name="Chaudhuri R.R."/>
            <person name="La Ragione R."/>
            <person name="Hildebrand F."/>
            <person name="Pallen M.J."/>
        </authorList>
    </citation>
    <scope>NUCLEOTIDE SEQUENCE</scope>
    <source>
        <strain evidence="7">CHK171-7178</strain>
    </source>
</reference>
<dbReference type="AlphaFoldDB" id="A0A921FZQ6"/>
<dbReference type="Pfam" id="PF08239">
    <property type="entry name" value="SH3_3"/>
    <property type="match status" value="2"/>
</dbReference>
<dbReference type="EMBL" id="DYWT01000150">
    <property type="protein sequence ID" value="HJF31924.1"/>
    <property type="molecule type" value="Genomic_DNA"/>
</dbReference>
<accession>A0A921FZQ6</accession>
<dbReference type="EC" id="3.5.1.28" evidence="7"/>
<dbReference type="GO" id="GO:0009253">
    <property type="term" value="P:peptidoglycan catabolic process"/>
    <property type="evidence" value="ECO:0007669"/>
    <property type="project" value="InterPro"/>
</dbReference>
<evidence type="ECO:0000313" key="8">
    <source>
        <dbReference type="Proteomes" id="UP000698173"/>
    </source>
</evidence>
<dbReference type="InterPro" id="IPR002508">
    <property type="entry name" value="MurNAc-LAA_cat"/>
</dbReference>
<feature type="domain" description="SLH" evidence="5">
    <location>
        <begin position="152"/>
        <end position="214"/>
    </location>
</feature>
<dbReference type="Gene3D" id="2.30.30.40">
    <property type="entry name" value="SH3 Domains"/>
    <property type="match status" value="2"/>
</dbReference>
<dbReference type="GO" id="GO:0071555">
    <property type="term" value="P:cell wall organization"/>
    <property type="evidence" value="ECO:0007669"/>
    <property type="project" value="UniProtKB-KW"/>
</dbReference>
<dbReference type="InterPro" id="IPR001119">
    <property type="entry name" value="SLH_dom"/>
</dbReference>
<dbReference type="PANTHER" id="PTHR30404">
    <property type="entry name" value="N-ACETYLMURAMOYL-L-ALANINE AMIDASE"/>
    <property type="match status" value="1"/>
</dbReference>
<evidence type="ECO:0000259" key="5">
    <source>
        <dbReference type="PROSITE" id="PS51272"/>
    </source>
</evidence>